<dbReference type="Proteomes" id="UP001589613">
    <property type="component" value="Unassembled WGS sequence"/>
</dbReference>
<dbReference type="InterPro" id="IPR002130">
    <property type="entry name" value="Cyclophilin-type_PPIase_dom"/>
</dbReference>
<keyword evidence="2" id="KW-0697">Rotamase</keyword>
<dbReference type="PRINTS" id="PR00153">
    <property type="entry name" value="CSAPPISMRASE"/>
</dbReference>
<name>A0ABV5V436_9MICO</name>
<evidence type="ECO:0000313" key="4">
    <source>
        <dbReference type="EMBL" id="MFB9732590.1"/>
    </source>
</evidence>
<dbReference type="InterPro" id="IPR029000">
    <property type="entry name" value="Cyclophilin-like_dom_sf"/>
</dbReference>
<evidence type="ECO:0000256" key="2">
    <source>
        <dbReference type="RuleBase" id="RU363019"/>
    </source>
</evidence>
<sequence>MSPRTGLAALLPLLVLVATGCGDGSSRQEGPDPAPDPGATVAALDCAEPPAPAAEVAAFGQDDLPDPWSGADQVDATIRTTCGDVVVELAAAQAPQTVASFTFLAEQGWWEDSPCHRLTTSGIFVLQCGDPTGTGRGNPGYGYGIENAPADGTYPAGTLAMARTQDPQSNGGQFFVVWEDSQLPTQGGGYSIFGRVTEGLDVVRAIAAQGVEGGAADGAPAQPVSILEVEVEVEVDEGR</sequence>
<dbReference type="Gene3D" id="2.40.100.10">
    <property type="entry name" value="Cyclophilin-like"/>
    <property type="match status" value="1"/>
</dbReference>
<comment type="catalytic activity">
    <reaction evidence="2">
        <text>[protein]-peptidylproline (omega=180) = [protein]-peptidylproline (omega=0)</text>
        <dbReference type="Rhea" id="RHEA:16237"/>
        <dbReference type="Rhea" id="RHEA-COMP:10747"/>
        <dbReference type="Rhea" id="RHEA-COMP:10748"/>
        <dbReference type="ChEBI" id="CHEBI:83833"/>
        <dbReference type="ChEBI" id="CHEBI:83834"/>
        <dbReference type="EC" id="5.2.1.8"/>
    </reaction>
</comment>
<evidence type="ECO:0000313" key="5">
    <source>
        <dbReference type="Proteomes" id="UP001589613"/>
    </source>
</evidence>
<dbReference type="PANTHER" id="PTHR45625">
    <property type="entry name" value="PEPTIDYL-PROLYL CIS-TRANS ISOMERASE-RELATED"/>
    <property type="match status" value="1"/>
</dbReference>
<dbReference type="GO" id="GO:0003755">
    <property type="term" value="F:peptidyl-prolyl cis-trans isomerase activity"/>
    <property type="evidence" value="ECO:0007669"/>
    <property type="project" value="UniProtKB-EC"/>
</dbReference>
<gene>
    <name evidence="4" type="ORF">ACFFN0_11120</name>
</gene>
<keyword evidence="5" id="KW-1185">Reference proteome</keyword>
<dbReference type="PROSITE" id="PS51257">
    <property type="entry name" value="PROKAR_LIPOPROTEIN"/>
    <property type="match status" value="1"/>
</dbReference>
<organism evidence="4 5">
    <name type="scientific">Ornithinimicrobium kibberense</name>
    <dbReference type="NCBI Taxonomy" id="282060"/>
    <lineage>
        <taxon>Bacteria</taxon>
        <taxon>Bacillati</taxon>
        <taxon>Actinomycetota</taxon>
        <taxon>Actinomycetes</taxon>
        <taxon>Micrococcales</taxon>
        <taxon>Ornithinimicrobiaceae</taxon>
        <taxon>Ornithinimicrobium</taxon>
    </lineage>
</organism>
<dbReference type="SUPFAM" id="SSF50891">
    <property type="entry name" value="Cyclophilin-like"/>
    <property type="match status" value="1"/>
</dbReference>
<dbReference type="Pfam" id="PF00160">
    <property type="entry name" value="Pro_isomerase"/>
    <property type="match status" value="1"/>
</dbReference>
<feature type="domain" description="PPIase cyclophilin-type" evidence="3">
    <location>
        <begin position="83"/>
        <end position="231"/>
    </location>
</feature>
<evidence type="ECO:0000259" key="3">
    <source>
        <dbReference type="PROSITE" id="PS50072"/>
    </source>
</evidence>
<dbReference type="EMBL" id="JBHMAX010000020">
    <property type="protein sequence ID" value="MFB9732590.1"/>
    <property type="molecule type" value="Genomic_DNA"/>
</dbReference>
<proteinExistence type="inferred from homology"/>
<dbReference type="RefSeq" id="WP_238330508.1">
    <property type="nucleotide sequence ID" value="NZ_JBHMAX010000020.1"/>
</dbReference>
<protein>
    <recommendedName>
        <fullName evidence="2">Peptidyl-prolyl cis-trans isomerase</fullName>
        <shortName evidence="2">PPIase</shortName>
        <ecNumber evidence="2">5.2.1.8</ecNumber>
    </recommendedName>
</protein>
<keyword evidence="2 4" id="KW-0413">Isomerase</keyword>
<comment type="function">
    <text evidence="1 2">PPIases accelerate the folding of proteins. It catalyzes the cis-trans isomerization of proline imidic peptide bonds in oligopeptides.</text>
</comment>
<reference evidence="4 5" key="1">
    <citation type="submission" date="2024-09" db="EMBL/GenBank/DDBJ databases">
        <authorList>
            <person name="Sun Q."/>
            <person name="Mori K."/>
        </authorList>
    </citation>
    <scope>NUCLEOTIDE SEQUENCE [LARGE SCALE GENOMIC DNA]</scope>
    <source>
        <strain evidence="4 5">JCM 12763</strain>
    </source>
</reference>
<dbReference type="InterPro" id="IPR044666">
    <property type="entry name" value="Cyclophilin_A-like"/>
</dbReference>
<evidence type="ECO:0000256" key="1">
    <source>
        <dbReference type="ARBA" id="ARBA00002388"/>
    </source>
</evidence>
<accession>A0ABV5V436</accession>
<dbReference type="PROSITE" id="PS50072">
    <property type="entry name" value="CSA_PPIASE_2"/>
    <property type="match status" value="1"/>
</dbReference>
<comment type="similarity">
    <text evidence="2">Belongs to the cyclophilin-type PPIase family.</text>
</comment>
<dbReference type="EC" id="5.2.1.8" evidence="2"/>
<dbReference type="PANTHER" id="PTHR45625:SF3">
    <property type="entry name" value="PEPTIDYL-PROLYL CIS-TRANS ISOMERASE B-RELATED"/>
    <property type="match status" value="1"/>
</dbReference>
<comment type="caution">
    <text evidence="4">The sequence shown here is derived from an EMBL/GenBank/DDBJ whole genome shotgun (WGS) entry which is preliminary data.</text>
</comment>